<comment type="caution">
    <text evidence="1">The sequence shown here is derived from an EMBL/GenBank/DDBJ whole genome shotgun (WGS) entry which is preliminary data.</text>
</comment>
<sequence length="52" mass="5976">MKKSKSAKSEVNSHQNLDELLLEDLNTADDIPIEWLPKDEPITKTMSYKNSE</sequence>
<dbReference type="Proteomes" id="UP000626244">
    <property type="component" value="Unassembled WGS sequence"/>
</dbReference>
<reference evidence="2" key="1">
    <citation type="journal article" date="2019" name="Int. J. Syst. Evol. Microbiol.">
        <title>The Global Catalogue of Microorganisms (GCM) 10K type strain sequencing project: providing services to taxonomists for standard genome sequencing and annotation.</title>
        <authorList>
            <consortium name="The Broad Institute Genomics Platform"/>
            <consortium name="The Broad Institute Genome Sequencing Center for Infectious Disease"/>
            <person name="Wu L."/>
            <person name="Ma J."/>
        </authorList>
    </citation>
    <scope>NUCLEOTIDE SEQUENCE [LARGE SCALE GENOMIC DNA]</scope>
    <source>
        <strain evidence="2">CGMCC 1.14993</strain>
    </source>
</reference>
<protein>
    <submittedName>
        <fullName evidence="1">Uncharacterized protein</fullName>
    </submittedName>
</protein>
<evidence type="ECO:0000313" key="2">
    <source>
        <dbReference type="Proteomes" id="UP000626244"/>
    </source>
</evidence>
<evidence type="ECO:0000313" key="1">
    <source>
        <dbReference type="EMBL" id="GGI13227.1"/>
    </source>
</evidence>
<dbReference type="EMBL" id="BMHB01000001">
    <property type="protein sequence ID" value="GGI13227.1"/>
    <property type="molecule type" value="Genomic_DNA"/>
</dbReference>
<proteinExistence type="predicted"/>
<keyword evidence="2" id="KW-1185">Reference proteome</keyword>
<accession>A0A8J3AF46</accession>
<gene>
    <name evidence="1" type="ORF">GCM10007380_16860</name>
</gene>
<organism evidence="1 2">
    <name type="scientific">Gottfriedia solisilvae</name>
    <dbReference type="NCBI Taxonomy" id="1516104"/>
    <lineage>
        <taxon>Bacteria</taxon>
        <taxon>Bacillati</taxon>
        <taxon>Bacillota</taxon>
        <taxon>Bacilli</taxon>
        <taxon>Bacillales</taxon>
        <taxon>Bacillaceae</taxon>
        <taxon>Gottfriedia</taxon>
    </lineage>
</organism>
<dbReference type="AlphaFoldDB" id="A0A8J3AF46"/>
<name>A0A8J3AF46_9BACI</name>
<dbReference type="RefSeq" id="WP_158093158.1">
    <property type="nucleotide sequence ID" value="NZ_BMHB01000001.1"/>
</dbReference>